<dbReference type="SUPFAM" id="SSF51161">
    <property type="entry name" value="Trimeric LpxA-like enzymes"/>
    <property type="match status" value="1"/>
</dbReference>
<dbReference type="KEGG" id="rhox:RBB84_15665"/>
<dbReference type="Pfam" id="PF00132">
    <property type="entry name" value="Hexapep"/>
    <property type="match status" value="1"/>
</dbReference>
<evidence type="ECO:0000313" key="3">
    <source>
        <dbReference type="EMBL" id="XBW02746.1"/>
    </source>
</evidence>
<dbReference type="EC" id="2.3.1.-" evidence="3"/>
<dbReference type="PANTHER" id="PTHR23416">
    <property type="entry name" value="SIALIC ACID SYNTHASE-RELATED"/>
    <property type="match status" value="1"/>
</dbReference>
<dbReference type="Gene3D" id="2.160.10.10">
    <property type="entry name" value="Hexapeptide repeat proteins"/>
    <property type="match status" value="1"/>
</dbReference>
<name>A0AAU7USJ8_9NOCA</name>
<proteinExistence type="inferred from homology"/>
<dbReference type="EMBL" id="CP132970">
    <property type="protein sequence ID" value="XBW02746.1"/>
    <property type="molecule type" value="Genomic_DNA"/>
</dbReference>
<evidence type="ECO:0000256" key="2">
    <source>
        <dbReference type="ARBA" id="ARBA00022679"/>
    </source>
</evidence>
<dbReference type="InterPro" id="IPR051159">
    <property type="entry name" value="Hexapeptide_acetyltransf"/>
</dbReference>
<accession>A0AAU7USJ8</accession>
<keyword evidence="3" id="KW-0012">Acyltransferase</keyword>
<dbReference type="GO" id="GO:0008374">
    <property type="term" value="F:O-acyltransferase activity"/>
    <property type="evidence" value="ECO:0007669"/>
    <property type="project" value="TreeGrafter"/>
</dbReference>
<comment type="similarity">
    <text evidence="1">Belongs to the transferase hexapeptide repeat family.</text>
</comment>
<gene>
    <name evidence="3" type="ORF">RBB84_15665</name>
</gene>
<dbReference type="PANTHER" id="PTHR23416:SF23">
    <property type="entry name" value="ACETYLTRANSFERASE C18B11.09C-RELATED"/>
    <property type="match status" value="1"/>
</dbReference>
<sequence>MNLIKNRLKSTNIWSNLRAAKAGASIYSAELLGRIPSKRIRTASAAHLLRMTIDPTAQLYRWREIRSGRNIRIGAGTIIGSDAILDGRNGITIGHSVNLSSQVALWTMQHDLNSPTFATQGGPIVICDRAWVSFRSTILPGVTIGEGAVVAAGAIVTEDVEPYTLVGGVPAKPIGTRDASINYRWRAARTKSPWFL</sequence>
<dbReference type="InterPro" id="IPR001451">
    <property type="entry name" value="Hexapep"/>
</dbReference>
<dbReference type="AlphaFoldDB" id="A0AAU7USJ8"/>
<reference evidence="3" key="1">
    <citation type="submission" date="2023-08" db="EMBL/GenBank/DDBJ databases">
        <title>The novel hydrolase IpcH responsible for the initial isoprocarb degradation step in Rhodococcus sp. D-6.</title>
        <authorList>
            <person name="Zhu Q."/>
        </authorList>
    </citation>
    <scope>NUCLEOTIDE SEQUENCE</scope>
    <source>
        <strain evidence="3">D-6</strain>
    </source>
</reference>
<organism evidence="3">
    <name type="scientific">Rhodococcus sp. D-6</name>
    <dbReference type="NCBI Taxonomy" id="1387842"/>
    <lineage>
        <taxon>Bacteria</taxon>
        <taxon>Bacillati</taxon>
        <taxon>Actinomycetota</taxon>
        <taxon>Actinomycetes</taxon>
        <taxon>Mycobacteriales</taxon>
        <taxon>Nocardiaceae</taxon>
        <taxon>Rhodococcus</taxon>
    </lineage>
</organism>
<evidence type="ECO:0000256" key="1">
    <source>
        <dbReference type="ARBA" id="ARBA00007274"/>
    </source>
</evidence>
<dbReference type="GO" id="GO:0005829">
    <property type="term" value="C:cytosol"/>
    <property type="evidence" value="ECO:0007669"/>
    <property type="project" value="TreeGrafter"/>
</dbReference>
<dbReference type="CDD" id="cd04647">
    <property type="entry name" value="LbH_MAT_like"/>
    <property type="match status" value="1"/>
</dbReference>
<keyword evidence="2 3" id="KW-0808">Transferase</keyword>
<dbReference type="RefSeq" id="WP_197481854.1">
    <property type="nucleotide sequence ID" value="NZ_CP132970.1"/>
</dbReference>
<dbReference type="InterPro" id="IPR011004">
    <property type="entry name" value="Trimer_LpxA-like_sf"/>
</dbReference>
<protein>
    <submittedName>
        <fullName evidence="3">Acyltransferase</fullName>
        <ecNumber evidence="3">2.3.1.-</ecNumber>
    </submittedName>
</protein>